<keyword evidence="2" id="KW-1185">Reference proteome</keyword>
<evidence type="ECO:0000313" key="2">
    <source>
        <dbReference type="Proteomes" id="UP001163321"/>
    </source>
</evidence>
<proteinExistence type="predicted"/>
<dbReference type="Proteomes" id="UP001163321">
    <property type="component" value="Chromosome 4"/>
</dbReference>
<dbReference type="EMBL" id="CM047583">
    <property type="protein sequence ID" value="KAI9914055.1"/>
    <property type="molecule type" value="Genomic_DNA"/>
</dbReference>
<comment type="caution">
    <text evidence="1">The sequence shown here is derived from an EMBL/GenBank/DDBJ whole genome shotgun (WGS) entry which is preliminary data.</text>
</comment>
<organism evidence="1 2">
    <name type="scientific">Peronosclerospora sorghi</name>
    <dbReference type="NCBI Taxonomy" id="230839"/>
    <lineage>
        <taxon>Eukaryota</taxon>
        <taxon>Sar</taxon>
        <taxon>Stramenopiles</taxon>
        <taxon>Oomycota</taxon>
        <taxon>Peronosporomycetes</taxon>
        <taxon>Peronosporales</taxon>
        <taxon>Peronosporaceae</taxon>
        <taxon>Peronosclerospora</taxon>
    </lineage>
</organism>
<reference evidence="1 2" key="1">
    <citation type="journal article" date="2022" name="bioRxiv">
        <title>The genome of the oomycete Peronosclerospora sorghi, a cosmopolitan pathogen of maize and sorghum, is inflated with dispersed pseudogenes.</title>
        <authorList>
            <person name="Fletcher K."/>
            <person name="Martin F."/>
            <person name="Isakeit T."/>
            <person name="Cavanaugh K."/>
            <person name="Magill C."/>
            <person name="Michelmore R."/>
        </authorList>
    </citation>
    <scope>NUCLEOTIDE SEQUENCE [LARGE SCALE GENOMIC DNA]</scope>
    <source>
        <strain evidence="1">P6</strain>
    </source>
</reference>
<gene>
    <name evidence="1" type="ORF">PsorP6_006429</name>
</gene>
<name>A0ACC0W5Z5_9STRA</name>
<sequence length="320" mass="35353">MEQVDPLDTALGLFTRVKAHAADVAAPSMTKRAVVLFVPPNPDHKQKRELHELLVPVMFLFRGRDDIVRRVAASSDKIVSSKTLLQCVSNEMEMSCLAVFIGTKQGATITLDDPIRDRICKLVEEIGWSPDCPDATHLPNYLSPLHADELLQDVAAFTISTGQRDYVANAANVASIIWHAFVKAGRPINWAGFYFVRPLTNPKKTDHDHLLLLGPFQGKPACSRIRFESGVCGAAWRTKSVQRIANVHAFPGHIACDEASESELVVPILDKHGEVTALLDLDCPTTNGFSAEDERTFVEVARVMAEACDWTNTRLPYTQP</sequence>
<accession>A0ACC0W5Z5</accession>
<protein>
    <submittedName>
        <fullName evidence="1">Uncharacterized protein</fullName>
    </submittedName>
</protein>
<evidence type="ECO:0000313" key="1">
    <source>
        <dbReference type="EMBL" id="KAI9914055.1"/>
    </source>
</evidence>